<dbReference type="HOGENOM" id="CLU_3355468_0_0_9"/>
<comment type="caution">
    <text evidence="1">The sequence shown here is derived from an EMBL/GenBank/DDBJ whole genome shotgun (WGS) entry which is preliminary data.</text>
</comment>
<evidence type="ECO:0000313" key="1">
    <source>
        <dbReference type="EMBL" id="EDO61061.1"/>
    </source>
</evidence>
<dbReference type="EMBL" id="ABCB02000019">
    <property type="protein sequence ID" value="EDO61061.1"/>
    <property type="molecule type" value="Genomic_DNA"/>
</dbReference>
<evidence type="ECO:0000313" key="2">
    <source>
        <dbReference type="Proteomes" id="UP000003490"/>
    </source>
</evidence>
<gene>
    <name evidence="1" type="ORF">CLOLEP_02673</name>
</gene>
<accession>A7VVR1</accession>
<organism evidence="1 2">
    <name type="scientific">[Clostridium] leptum DSM 753</name>
    <dbReference type="NCBI Taxonomy" id="428125"/>
    <lineage>
        <taxon>Bacteria</taxon>
        <taxon>Bacillati</taxon>
        <taxon>Bacillota</taxon>
        <taxon>Clostridia</taxon>
        <taxon>Eubacteriales</taxon>
        <taxon>Oscillospiraceae</taxon>
        <taxon>Oscillospiraceae incertae sedis</taxon>
    </lineage>
</organism>
<reference evidence="1 2" key="1">
    <citation type="submission" date="2007-08" db="EMBL/GenBank/DDBJ databases">
        <title>Draft genome sequence of Clostridium leptum (DSM 753).</title>
        <authorList>
            <person name="Sudarsanam P."/>
            <person name="Ley R."/>
            <person name="Guruge J."/>
            <person name="Turnbaugh P.J."/>
            <person name="Mahowald M."/>
            <person name="Liep D."/>
            <person name="Gordon J."/>
        </authorList>
    </citation>
    <scope>NUCLEOTIDE SEQUENCE [LARGE SCALE GENOMIC DNA]</scope>
    <source>
        <strain evidence="1 2">DSM 753</strain>
    </source>
</reference>
<dbReference type="AlphaFoldDB" id="A7VVR1"/>
<dbReference type="Proteomes" id="UP000003490">
    <property type="component" value="Unassembled WGS sequence"/>
</dbReference>
<protein>
    <submittedName>
        <fullName evidence="1">Uncharacterized protein</fullName>
    </submittedName>
</protein>
<reference evidence="1 2" key="2">
    <citation type="submission" date="2007-08" db="EMBL/GenBank/DDBJ databases">
        <authorList>
            <person name="Fulton L."/>
            <person name="Clifton S."/>
            <person name="Fulton B."/>
            <person name="Xu J."/>
            <person name="Minx P."/>
            <person name="Pepin K.H."/>
            <person name="Johnson M."/>
            <person name="Thiruvilangam P."/>
            <person name="Bhonagiri V."/>
            <person name="Nash W.E."/>
            <person name="Wang C."/>
            <person name="Mardis E.R."/>
            <person name="Wilson R.K."/>
        </authorList>
    </citation>
    <scope>NUCLEOTIDE SEQUENCE [LARGE SCALE GENOMIC DNA]</scope>
    <source>
        <strain evidence="1 2">DSM 753</strain>
    </source>
</reference>
<name>A7VVR1_9FIRM</name>
<proteinExistence type="predicted"/>
<sequence length="36" mass="4162">MGFYTKISKNFVVSYTFSLVRSIIKVNMVIKGKYKA</sequence>